<dbReference type="AlphaFoldDB" id="A0A699T5L2"/>
<feature type="non-terminal residue" evidence="1">
    <location>
        <position position="1"/>
    </location>
</feature>
<dbReference type="EMBL" id="BKCJ011215940">
    <property type="protein sequence ID" value="GFD05090.1"/>
    <property type="molecule type" value="Genomic_DNA"/>
</dbReference>
<proteinExistence type="predicted"/>
<feature type="non-terminal residue" evidence="1">
    <location>
        <position position="168"/>
    </location>
</feature>
<gene>
    <name evidence="1" type="ORF">Tci_877059</name>
</gene>
<evidence type="ECO:0000313" key="1">
    <source>
        <dbReference type="EMBL" id="GFD05090.1"/>
    </source>
</evidence>
<evidence type="ECO:0008006" key="2">
    <source>
        <dbReference type="Google" id="ProtNLM"/>
    </source>
</evidence>
<accession>A0A699T5L2</accession>
<comment type="caution">
    <text evidence="1">The sequence shown here is derived from an EMBL/GenBank/DDBJ whole genome shotgun (WGS) entry which is preliminary data.</text>
</comment>
<reference evidence="1" key="1">
    <citation type="journal article" date="2019" name="Sci. Rep.">
        <title>Draft genome of Tanacetum cinerariifolium, the natural source of mosquito coil.</title>
        <authorList>
            <person name="Yamashiro T."/>
            <person name="Shiraishi A."/>
            <person name="Satake H."/>
            <person name="Nakayama K."/>
        </authorList>
    </citation>
    <scope>NUCLEOTIDE SEQUENCE</scope>
</reference>
<sequence length="168" mass="18759">GSPRDDIGNQRFIGQPLYVIYDYKKIGIWQTSEADQATKYGTKPGQIKIEDVNNDGKIDANDRQVIGSRQPKFEAGITNRFRIDLGYTLPAAWAKTAFMSSARIYIQVQNPYIWAKDTYFERNKAIDPDALSYSSRFDSGAGVNAANISFQGGSNYPVTRSFILGVNL</sequence>
<organism evidence="1">
    <name type="scientific">Tanacetum cinerariifolium</name>
    <name type="common">Dalmatian daisy</name>
    <name type="synonym">Chrysanthemum cinerariifolium</name>
    <dbReference type="NCBI Taxonomy" id="118510"/>
    <lineage>
        <taxon>Eukaryota</taxon>
        <taxon>Viridiplantae</taxon>
        <taxon>Streptophyta</taxon>
        <taxon>Embryophyta</taxon>
        <taxon>Tracheophyta</taxon>
        <taxon>Spermatophyta</taxon>
        <taxon>Magnoliopsida</taxon>
        <taxon>eudicotyledons</taxon>
        <taxon>Gunneridae</taxon>
        <taxon>Pentapetalae</taxon>
        <taxon>asterids</taxon>
        <taxon>campanulids</taxon>
        <taxon>Asterales</taxon>
        <taxon>Asteraceae</taxon>
        <taxon>Asteroideae</taxon>
        <taxon>Anthemideae</taxon>
        <taxon>Anthemidinae</taxon>
        <taxon>Tanacetum</taxon>
    </lineage>
</organism>
<name>A0A699T5L2_TANCI</name>
<protein>
    <recommendedName>
        <fullName evidence="2">SusC/RagA family TonB-linked outer membrane protein</fullName>
    </recommendedName>
</protein>